<keyword evidence="11" id="KW-1185">Reference proteome</keyword>
<gene>
    <name evidence="7" type="primary">rnpA</name>
    <name evidence="10" type="ORF">G443_003240</name>
</gene>
<evidence type="ECO:0000256" key="8">
    <source>
        <dbReference type="NCBIfam" id="TIGR00188"/>
    </source>
</evidence>
<dbReference type="EMBL" id="AUBJ02000001">
    <property type="protein sequence ID" value="MCP2332970.1"/>
    <property type="molecule type" value="Genomic_DNA"/>
</dbReference>
<feature type="region of interest" description="Disordered" evidence="9">
    <location>
        <begin position="42"/>
        <end position="78"/>
    </location>
</feature>
<keyword evidence="3 7" id="KW-0540">Nuclease</keyword>
<dbReference type="Proteomes" id="UP000791080">
    <property type="component" value="Unassembled WGS sequence"/>
</dbReference>
<comment type="subunit">
    <text evidence="7">Consists of a catalytic RNA component (M1 or rnpB) and a protein subunit.</text>
</comment>
<feature type="compositionally biased region" description="Basic and acidic residues" evidence="9">
    <location>
        <begin position="174"/>
        <end position="188"/>
    </location>
</feature>
<evidence type="ECO:0000313" key="11">
    <source>
        <dbReference type="Proteomes" id="UP000791080"/>
    </source>
</evidence>
<dbReference type="InterPro" id="IPR020539">
    <property type="entry name" value="RNase_P_CS"/>
</dbReference>
<keyword evidence="6 7" id="KW-0694">RNA-binding</keyword>
<comment type="function">
    <text evidence="1 7">RNaseP catalyzes the removal of the 5'-leader sequence from pre-tRNA to produce the mature 5'-terminus. It can also cleave other RNA substrates such as 4.5S RNA. The protein component plays an auxiliary but essential role in vivo by binding to the 5'-leader sequence and broadening the substrate specificity of the ribozyme.</text>
</comment>
<dbReference type="NCBIfam" id="TIGR00188">
    <property type="entry name" value="rnpA"/>
    <property type="match status" value="1"/>
</dbReference>
<sequence length="188" mass="19977">MLPPAARLTKSQDFDLVVRRGRRAGRRRVVLHALCVPELGVGARDTDNAGSTTPTSHPTRVEPPRRSQRSSSVPGSASTRVGFVVSKAVGNAVVRHQVARRLRHVVRERLAAIPRGTSLVVRALPPSATASSRELAADVDRLLARLGLVDDPSASRRRTGGSPTAGQEPPATRHVAEDGGRTSGEDEA</sequence>
<comment type="similarity">
    <text evidence="7">Belongs to the RnpA family.</text>
</comment>
<feature type="region of interest" description="Disordered" evidence="9">
    <location>
        <begin position="148"/>
        <end position="188"/>
    </location>
</feature>
<keyword evidence="5 7" id="KW-0378">Hydrolase</keyword>
<comment type="catalytic activity">
    <reaction evidence="7">
        <text>Endonucleolytic cleavage of RNA, removing 5'-extranucleotides from tRNA precursor.</text>
        <dbReference type="EC" id="3.1.26.5"/>
    </reaction>
</comment>
<dbReference type="PANTHER" id="PTHR33992">
    <property type="entry name" value="RIBONUCLEASE P PROTEIN COMPONENT"/>
    <property type="match status" value="1"/>
</dbReference>
<dbReference type="EC" id="3.1.26.5" evidence="7 8"/>
<evidence type="ECO:0000256" key="2">
    <source>
        <dbReference type="ARBA" id="ARBA00022694"/>
    </source>
</evidence>
<evidence type="ECO:0000256" key="6">
    <source>
        <dbReference type="ARBA" id="ARBA00022884"/>
    </source>
</evidence>
<reference evidence="10 11" key="2">
    <citation type="submission" date="2022-06" db="EMBL/GenBank/DDBJ databases">
        <title>Genomic Encyclopedia of Type Strains, Phase I: the one thousand microbial genomes (KMG-I) project.</title>
        <authorList>
            <person name="Kyrpides N."/>
        </authorList>
    </citation>
    <scope>NUCLEOTIDE SEQUENCE [LARGE SCALE GENOMIC DNA]</scope>
    <source>
        <strain evidence="10 11">DSM 43889</strain>
    </source>
</reference>
<organism evidence="10 11">
    <name type="scientific">Actinoalloteichus caeruleus DSM 43889</name>
    <dbReference type="NCBI Taxonomy" id="1120930"/>
    <lineage>
        <taxon>Bacteria</taxon>
        <taxon>Bacillati</taxon>
        <taxon>Actinomycetota</taxon>
        <taxon>Actinomycetes</taxon>
        <taxon>Pseudonocardiales</taxon>
        <taxon>Pseudonocardiaceae</taxon>
        <taxon>Actinoalloteichus</taxon>
        <taxon>Actinoalloteichus cyanogriseus</taxon>
    </lineage>
</organism>
<dbReference type="PROSITE" id="PS00648">
    <property type="entry name" value="RIBONUCLEASE_P"/>
    <property type="match status" value="1"/>
</dbReference>
<evidence type="ECO:0000313" key="10">
    <source>
        <dbReference type="EMBL" id="MCP2332970.1"/>
    </source>
</evidence>
<evidence type="ECO:0000256" key="5">
    <source>
        <dbReference type="ARBA" id="ARBA00022801"/>
    </source>
</evidence>
<proteinExistence type="inferred from homology"/>
<evidence type="ECO:0000256" key="9">
    <source>
        <dbReference type="SAM" id="MobiDB-lite"/>
    </source>
</evidence>
<dbReference type="HAMAP" id="MF_00227">
    <property type="entry name" value="RNase_P"/>
    <property type="match status" value="1"/>
</dbReference>
<keyword evidence="4 7" id="KW-0255">Endonuclease</keyword>
<reference evidence="10 11" key="1">
    <citation type="submission" date="2013-07" db="EMBL/GenBank/DDBJ databases">
        <authorList>
            <consortium name="DOE Joint Genome Institute"/>
            <person name="Reeve W."/>
            <person name="Huntemann M."/>
            <person name="Han J."/>
            <person name="Chen A."/>
            <person name="Kyrpides N."/>
            <person name="Mavromatis K."/>
            <person name="Markowitz V."/>
            <person name="Palaniappan K."/>
            <person name="Ivanova N."/>
            <person name="Schaumberg A."/>
            <person name="Pati A."/>
            <person name="Liolios K."/>
            <person name="Nordberg H.P."/>
            <person name="Cantor M.N."/>
            <person name="Hua S.X."/>
            <person name="Woyke T."/>
        </authorList>
    </citation>
    <scope>NUCLEOTIDE SEQUENCE [LARGE SCALE GENOMIC DNA]</scope>
    <source>
        <strain evidence="10 11">DSM 43889</strain>
    </source>
</reference>
<evidence type="ECO:0000256" key="4">
    <source>
        <dbReference type="ARBA" id="ARBA00022759"/>
    </source>
</evidence>
<evidence type="ECO:0000256" key="3">
    <source>
        <dbReference type="ARBA" id="ARBA00022722"/>
    </source>
</evidence>
<dbReference type="Gene3D" id="3.30.230.10">
    <property type="match status" value="1"/>
</dbReference>
<dbReference type="SUPFAM" id="SSF54211">
    <property type="entry name" value="Ribosomal protein S5 domain 2-like"/>
    <property type="match status" value="1"/>
</dbReference>
<dbReference type="InterPro" id="IPR020568">
    <property type="entry name" value="Ribosomal_Su5_D2-typ_SF"/>
</dbReference>
<dbReference type="RefSeq" id="WP_081715269.1">
    <property type="nucleotide sequence ID" value="NZ_AUBJ02000001.1"/>
</dbReference>
<evidence type="ECO:0000256" key="7">
    <source>
        <dbReference type="HAMAP-Rule" id="MF_00227"/>
    </source>
</evidence>
<dbReference type="InterPro" id="IPR014721">
    <property type="entry name" value="Ribsml_uS5_D2-typ_fold_subgr"/>
</dbReference>
<feature type="compositionally biased region" description="Polar residues" evidence="9">
    <location>
        <begin position="48"/>
        <end position="58"/>
    </location>
</feature>
<comment type="caution">
    <text evidence="10">The sequence shown here is derived from an EMBL/GenBank/DDBJ whole genome shotgun (WGS) entry which is preliminary data.</text>
</comment>
<accession>A0ABT1JKE2</accession>
<evidence type="ECO:0000256" key="1">
    <source>
        <dbReference type="ARBA" id="ARBA00002663"/>
    </source>
</evidence>
<dbReference type="InterPro" id="IPR000100">
    <property type="entry name" value="RNase_P"/>
</dbReference>
<name>A0ABT1JKE2_ACTCY</name>
<feature type="compositionally biased region" description="Low complexity" evidence="9">
    <location>
        <begin position="69"/>
        <end position="78"/>
    </location>
</feature>
<keyword evidence="2 7" id="KW-0819">tRNA processing</keyword>
<protein>
    <recommendedName>
        <fullName evidence="7 8">Ribonuclease P protein component</fullName>
        <shortName evidence="7">RNase P protein</shortName>
        <shortName evidence="7">RNaseP protein</shortName>
        <ecNumber evidence="7 8">3.1.26.5</ecNumber>
    </recommendedName>
    <alternativeName>
        <fullName evidence="7">Protein C5</fullName>
    </alternativeName>
</protein>
<dbReference type="Pfam" id="PF00825">
    <property type="entry name" value="Ribonuclease_P"/>
    <property type="match status" value="1"/>
</dbReference>
<dbReference type="PANTHER" id="PTHR33992:SF1">
    <property type="entry name" value="RIBONUCLEASE P PROTEIN COMPONENT"/>
    <property type="match status" value="1"/>
</dbReference>